<dbReference type="InterPro" id="IPR016102">
    <property type="entry name" value="Succinyl-CoA_synth-like"/>
</dbReference>
<evidence type="ECO:0000259" key="7">
    <source>
        <dbReference type="SMART" id="SM00881"/>
    </source>
</evidence>
<evidence type="ECO:0000313" key="9">
    <source>
        <dbReference type="Proteomes" id="UP000199302"/>
    </source>
</evidence>
<feature type="domain" description="CoA-binding" evidence="7">
    <location>
        <begin position="6"/>
        <end position="101"/>
    </location>
</feature>
<keyword evidence="9" id="KW-1185">Reference proteome</keyword>
<dbReference type="SUPFAM" id="SSF51735">
    <property type="entry name" value="NAD(P)-binding Rossmann-fold domains"/>
    <property type="match status" value="1"/>
</dbReference>
<evidence type="ECO:0000256" key="2">
    <source>
        <dbReference type="ARBA" id="ARBA00022598"/>
    </source>
</evidence>
<dbReference type="Gene3D" id="3.30.1490.20">
    <property type="entry name" value="ATP-grasp fold, A domain"/>
    <property type="match status" value="1"/>
</dbReference>
<dbReference type="OrthoDB" id="9807426at2"/>
<dbReference type="Pfam" id="PF13549">
    <property type="entry name" value="ATP-grasp_5"/>
    <property type="match status" value="1"/>
</dbReference>
<dbReference type="EMBL" id="FOYI01000005">
    <property type="protein sequence ID" value="SFR09459.1"/>
    <property type="molecule type" value="Genomic_DNA"/>
</dbReference>
<evidence type="ECO:0000256" key="4">
    <source>
        <dbReference type="ARBA" id="ARBA00022840"/>
    </source>
</evidence>
<dbReference type="PANTHER" id="PTHR43334">
    <property type="entry name" value="ACETATE--COA LIGASE [ADP-FORMING]"/>
    <property type="match status" value="1"/>
</dbReference>
<evidence type="ECO:0000256" key="5">
    <source>
        <dbReference type="ARBA" id="ARBA00060888"/>
    </source>
</evidence>
<keyword evidence="8" id="KW-0808">Transferase</keyword>
<dbReference type="AlphaFoldDB" id="A0A1I6DVE3"/>
<dbReference type="Gene3D" id="3.40.50.261">
    <property type="entry name" value="Succinyl-CoA synthetase domains"/>
    <property type="match status" value="2"/>
</dbReference>
<proteinExistence type="inferred from homology"/>
<dbReference type="InterPro" id="IPR043938">
    <property type="entry name" value="Ligase_CoA_dom"/>
</dbReference>
<dbReference type="SMART" id="SM00881">
    <property type="entry name" value="CoA_binding"/>
    <property type="match status" value="1"/>
</dbReference>
<dbReference type="FunFam" id="3.30.1490.20:FF:000020">
    <property type="entry name" value="Protein lysine acetyltransferase"/>
    <property type="match status" value="1"/>
</dbReference>
<dbReference type="Pfam" id="PF13380">
    <property type="entry name" value="CoA_binding_2"/>
    <property type="match status" value="1"/>
</dbReference>
<dbReference type="GO" id="GO:0016740">
    <property type="term" value="F:transferase activity"/>
    <property type="evidence" value="ECO:0007669"/>
    <property type="project" value="UniProtKB-KW"/>
</dbReference>
<dbReference type="Proteomes" id="UP000199302">
    <property type="component" value="Unassembled WGS sequence"/>
</dbReference>
<keyword evidence="2" id="KW-0436">Ligase</keyword>
<comment type="similarity">
    <text evidence="5">In the N-terminal section; belongs to the acetate CoA ligase alpha subunit family.</text>
</comment>
<dbReference type="InterPro" id="IPR003781">
    <property type="entry name" value="CoA-bd"/>
</dbReference>
<evidence type="ECO:0000256" key="1">
    <source>
        <dbReference type="ARBA" id="ARBA00022532"/>
    </source>
</evidence>
<dbReference type="PANTHER" id="PTHR43334:SF1">
    <property type="entry name" value="3-HYDROXYPROPIONATE--COA LIGASE [ADP-FORMING]"/>
    <property type="match status" value="1"/>
</dbReference>
<accession>A0A1I6DVE3</accession>
<dbReference type="Pfam" id="PF19045">
    <property type="entry name" value="Ligase_CoA_2"/>
    <property type="match status" value="1"/>
</dbReference>
<dbReference type="InterPro" id="IPR051538">
    <property type="entry name" value="Acyl-CoA_Synth/Transferase"/>
</dbReference>
<reference evidence="8 9" key="1">
    <citation type="submission" date="2016-10" db="EMBL/GenBank/DDBJ databases">
        <authorList>
            <person name="de Groot N.N."/>
        </authorList>
    </citation>
    <scope>NUCLEOTIDE SEQUENCE [LARGE SCALE GENOMIC DNA]</scope>
    <source>
        <strain evidence="9">KMM 9023,NRIC 0796,JCM 17311,KCTC 23692</strain>
    </source>
</reference>
<dbReference type="InterPro" id="IPR032875">
    <property type="entry name" value="Succ_CoA_lig_flav_dom"/>
</dbReference>
<protein>
    <submittedName>
        <fullName evidence="8">Acetyltransferase</fullName>
    </submittedName>
</protein>
<dbReference type="GO" id="GO:0006099">
    <property type="term" value="P:tricarboxylic acid cycle"/>
    <property type="evidence" value="ECO:0007669"/>
    <property type="project" value="UniProtKB-KW"/>
</dbReference>
<dbReference type="InterPro" id="IPR013815">
    <property type="entry name" value="ATP_grasp_subdomain_1"/>
</dbReference>
<dbReference type="STRING" id="871652.SAMN04515673_105237"/>
<dbReference type="SUPFAM" id="SSF52210">
    <property type="entry name" value="Succinyl-CoA synthetase domains"/>
    <property type="match status" value="2"/>
</dbReference>
<sequence>MSFEPFLNPAAIAVYGASERETSPAAHILRNLLTQGFGGEIIAINPKYETVAGHPCVASQVAGGRRADLAVLAIPPQAVPAALRDCGAVGTRAAIVITAGFNDGDGPAGRERLLRVAREAGIRLIGPNCLGLLRPRLRMNATFQPAMPAPGGLALLSQSGAICSGLADMADGQGLGFSFMVSLGNSYDFGLSDALEMACTDPETTVIAMYVEGVRDGARFRAALSEACRRKPVIVLKAGRHAESAEAAATHTGALVGSDRVFSTVLREAGAVQVATLGGLLDAGRLLTAAPRLPGGRLAIVTNGGGAGVLAADRLSDRRLHPAPLPQDLRERLDGVLSRNWSRRNPIDIVGDATAAQYRATIDACLDSEGFDAVLTLLSPQSMTAPDLVADAVLAAHHRAEKPVLSCFLGGASVASARARLRRQRVPDFDLPENAVQAFAAALQASTASPGAPETPRIAAPRGPDEASGLARTLAELGPLPAGLLSDTGSRRLLASAGIPCPVPQPAATAQEAVRRFVETRGPVVLKIASPDISHKSEVEGVRLNLRTGDAVEAAFREIVAAAQARRPDARIEGVTVEPMLAPAHPRELLVGVNRDPVFGHVLTFGAGGTLVELLDDVATALLPLTPGRATELIARTKIARLLGDYRNMPAVDARALAELLVAVSDLCTALPQIAEMDINPLIASPEGLFAVDARIRLEAEVTPLLTGERDDLG</sequence>
<keyword evidence="3" id="KW-0547">Nucleotide-binding</keyword>
<keyword evidence="1" id="KW-0816">Tricarboxylic acid cycle</keyword>
<dbReference type="RefSeq" id="WP_092079864.1">
    <property type="nucleotide sequence ID" value="NZ_FOYI01000005.1"/>
</dbReference>
<gene>
    <name evidence="8" type="ORF">SAMN04515673_105237</name>
</gene>
<keyword evidence="4" id="KW-0067">ATP-binding</keyword>
<dbReference type="GO" id="GO:0043758">
    <property type="term" value="F:acetate-CoA ligase (ADP-forming) activity"/>
    <property type="evidence" value="ECO:0007669"/>
    <property type="project" value="InterPro"/>
</dbReference>
<name>A0A1I6DVE3_9RHOB</name>
<evidence type="ECO:0000256" key="6">
    <source>
        <dbReference type="SAM" id="MobiDB-lite"/>
    </source>
</evidence>
<dbReference type="InterPro" id="IPR036291">
    <property type="entry name" value="NAD(P)-bd_dom_sf"/>
</dbReference>
<evidence type="ECO:0000256" key="3">
    <source>
        <dbReference type="ARBA" id="ARBA00022741"/>
    </source>
</evidence>
<organism evidence="8 9">
    <name type="scientific">Poseidonocella sedimentorum</name>
    <dbReference type="NCBI Taxonomy" id="871652"/>
    <lineage>
        <taxon>Bacteria</taxon>
        <taxon>Pseudomonadati</taxon>
        <taxon>Pseudomonadota</taxon>
        <taxon>Alphaproteobacteria</taxon>
        <taxon>Rhodobacterales</taxon>
        <taxon>Roseobacteraceae</taxon>
        <taxon>Poseidonocella</taxon>
    </lineage>
</organism>
<dbReference type="GO" id="GO:0005524">
    <property type="term" value="F:ATP binding"/>
    <property type="evidence" value="ECO:0007669"/>
    <property type="project" value="UniProtKB-KW"/>
</dbReference>
<evidence type="ECO:0000313" key="8">
    <source>
        <dbReference type="EMBL" id="SFR09459.1"/>
    </source>
</evidence>
<dbReference type="Gene3D" id="3.30.470.20">
    <property type="entry name" value="ATP-grasp fold, B domain"/>
    <property type="match status" value="1"/>
</dbReference>
<dbReference type="Gene3D" id="3.40.50.720">
    <property type="entry name" value="NAD(P)-binding Rossmann-like Domain"/>
    <property type="match status" value="1"/>
</dbReference>
<dbReference type="SUPFAM" id="SSF56059">
    <property type="entry name" value="Glutathione synthetase ATP-binding domain-like"/>
    <property type="match status" value="1"/>
</dbReference>
<feature type="region of interest" description="Disordered" evidence="6">
    <location>
        <begin position="446"/>
        <end position="467"/>
    </location>
</feature>
<dbReference type="Pfam" id="PF13607">
    <property type="entry name" value="Succ_CoA_lig"/>
    <property type="match status" value="1"/>
</dbReference>